<dbReference type="Gene3D" id="1.20.140.40">
    <property type="entry name" value="Invertase/pectin methylesterase inhibitor family protein"/>
    <property type="match status" value="1"/>
</dbReference>
<dbReference type="Proteomes" id="UP000187203">
    <property type="component" value="Unassembled WGS sequence"/>
</dbReference>
<organism evidence="2 3">
    <name type="scientific">Corchorus olitorius</name>
    <dbReference type="NCBI Taxonomy" id="93759"/>
    <lineage>
        <taxon>Eukaryota</taxon>
        <taxon>Viridiplantae</taxon>
        <taxon>Streptophyta</taxon>
        <taxon>Embryophyta</taxon>
        <taxon>Tracheophyta</taxon>
        <taxon>Spermatophyta</taxon>
        <taxon>Magnoliopsida</taxon>
        <taxon>eudicotyledons</taxon>
        <taxon>Gunneridae</taxon>
        <taxon>Pentapetalae</taxon>
        <taxon>rosids</taxon>
        <taxon>malvids</taxon>
        <taxon>Malvales</taxon>
        <taxon>Malvaceae</taxon>
        <taxon>Grewioideae</taxon>
        <taxon>Apeibeae</taxon>
        <taxon>Corchorus</taxon>
    </lineage>
</organism>
<comment type="caution">
    <text evidence="2">The sequence shown here is derived from an EMBL/GenBank/DDBJ whole genome shotgun (WGS) entry which is preliminary data.</text>
</comment>
<dbReference type="PANTHER" id="PTHR31890">
    <property type="entry name" value="PLANT INVERTASE/PECTIN METHYLESTERASE INHIBITOR SUPERFAMILY PROTEIN"/>
    <property type="match status" value="1"/>
</dbReference>
<feature type="chain" id="PRO_5012413081" evidence="1">
    <location>
        <begin position="23"/>
        <end position="208"/>
    </location>
</feature>
<keyword evidence="3" id="KW-1185">Reference proteome</keyword>
<dbReference type="InterPro" id="IPR035513">
    <property type="entry name" value="Invertase/methylesterase_inhib"/>
</dbReference>
<reference evidence="3" key="1">
    <citation type="submission" date="2013-09" db="EMBL/GenBank/DDBJ databases">
        <title>Corchorus olitorius genome sequencing.</title>
        <authorList>
            <person name="Alam M."/>
            <person name="Haque M.S."/>
            <person name="Islam M.S."/>
            <person name="Emdad E.M."/>
            <person name="Islam M.M."/>
            <person name="Ahmed B."/>
            <person name="Halim A."/>
            <person name="Hossen Q.M.M."/>
            <person name="Hossain M.Z."/>
            <person name="Ahmed R."/>
            <person name="Khan M.M."/>
            <person name="Islam R."/>
            <person name="Rashid M.M."/>
            <person name="Khan S.A."/>
            <person name="Rahman M.S."/>
            <person name="Alam M."/>
            <person name="Yahiya A.S."/>
            <person name="Khan M.S."/>
            <person name="Azam M.S."/>
            <person name="Haque T."/>
            <person name="Lashkar M.Z.H."/>
            <person name="Akhand A.I."/>
            <person name="Morshed G."/>
            <person name="Roy S."/>
            <person name="Uddin K.S."/>
            <person name="Rabeya T."/>
            <person name="Hossain A.S."/>
            <person name="Chowdhury A."/>
            <person name="Snigdha A.R."/>
            <person name="Mortoza M.S."/>
            <person name="Matin S.A."/>
            <person name="Hoque S.M.E."/>
            <person name="Islam M.K."/>
            <person name="Roy D.K."/>
            <person name="Haider R."/>
            <person name="Moosa M.M."/>
            <person name="Elias S.M."/>
            <person name="Hasan A.M."/>
            <person name="Jahan S."/>
            <person name="Shafiuddin M."/>
            <person name="Mahmood N."/>
            <person name="Shommy N.S."/>
        </authorList>
    </citation>
    <scope>NUCLEOTIDE SEQUENCE [LARGE SCALE GENOMIC DNA]</scope>
    <source>
        <strain evidence="3">cv. O-4</strain>
    </source>
</reference>
<protein>
    <submittedName>
        <fullName evidence="2">Pectinesterase inhibitor</fullName>
    </submittedName>
</protein>
<keyword evidence="1" id="KW-0732">Signal</keyword>
<dbReference type="SUPFAM" id="SSF101148">
    <property type="entry name" value="Plant invertase/pectin methylesterase inhibitor"/>
    <property type="match status" value="1"/>
</dbReference>
<accession>A0A1R3JUJ8</accession>
<dbReference type="EMBL" id="AWUE01015324">
    <property type="protein sequence ID" value="OMO98569.1"/>
    <property type="molecule type" value="Genomic_DNA"/>
</dbReference>
<feature type="signal peptide" evidence="1">
    <location>
        <begin position="1"/>
        <end position="22"/>
    </location>
</feature>
<sequence>MAPQKSLMIILSVCLLSLSASATSTPKSFDPELAAQLCKNAGAVAATTKKDLCIKALSRPEALSDKEAEQLTSAAMKLVAEDLSDEERKQLIYVFMQVVASEAHSALNNITEMAKKPCPPAKLKALQKCKEVFNNLVVSFDMVSKLVFEDTFSAAYGVHNLSGGANDCISAMKAANLQAPQIETANRDLQEFYDWGFEMTRTFFKFKN</sequence>
<dbReference type="OrthoDB" id="10374954at2759"/>
<dbReference type="AlphaFoldDB" id="A0A1R3JUJ8"/>
<name>A0A1R3JUJ8_9ROSI</name>
<dbReference type="PANTHER" id="PTHR31890:SF9">
    <property type="entry name" value="PLANT INVERTASE_PECTIN METHYLESTERASE INHIBITOR SUPERFAMILY PROTEIN"/>
    <property type="match status" value="1"/>
</dbReference>
<evidence type="ECO:0000256" key="1">
    <source>
        <dbReference type="SAM" id="SignalP"/>
    </source>
</evidence>
<gene>
    <name evidence="2" type="ORF">COLO4_13804</name>
</gene>
<evidence type="ECO:0000313" key="2">
    <source>
        <dbReference type="EMBL" id="OMO98569.1"/>
    </source>
</evidence>
<proteinExistence type="predicted"/>
<evidence type="ECO:0000313" key="3">
    <source>
        <dbReference type="Proteomes" id="UP000187203"/>
    </source>
</evidence>